<dbReference type="InterPro" id="IPR048583">
    <property type="entry name" value="RNase_E_G_thioredoxin-like"/>
</dbReference>
<evidence type="ECO:0000256" key="1">
    <source>
        <dbReference type="ARBA" id="ARBA00005663"/>
    </source>
</evidence>
<evidence type="ECO:0000313" key="19">
    <source>
        <dbReference type="Proteomes" id="UP000094638"/>
    </source>
</evidence>
<evidence type="ECO:0000256" key="15">
    <source>
        <dbReference type="HAMAP-Rule" id="MF_00970"/>
    </source>
</evidence>
<comment type="similarity">
    <text evidence="15">Belongs to the RNase E/G family. RNase E subfamily.</text>
</comment>
<dbReference type="PANTHER" id="PTHR30001">
    <property type="entry name" value="RIBONUCLEASE"/>
    <property type="match status" value="1"/>
</dbReference>
<feature type="binding site" evidence="15">
    <location>
        <position position="403"/>
    </location>
    <ligand>
        <name>Zn(2+)</name>
        <dbReference type="ChEBI" id="CHEBI:29105"/>
        <note>ligand shared between dimeric partners</note>
    </ligand>
</feature>
<keyword evidence="2 15" id="KW-1003">Cell membrane</keyword>
<dbReference type="NCBIfam" id="NF008074">
    <property type="entry name" value="PRK10811.1"/>
    <property type="match status" value="1"/>
</dbReference>
<evidence type="ECO:0000256" key="2">
    <source>
        <dbReference type="ARBA" id="ARBA00022475"/>
    </source>
</evidence>
<evidence type="ECO:0000256" key="11">
    <source>
        <dbReference type="ARBA" id="ARBA00022801"/>
    </source>
</evidence>
<feature type="region of interest" description="Disordered" evidence="16">
    <location>
        <begin position="1019"/>
        <end position="1041"/>
    </location>
</feature>
<dbReference type="CDD" id="cd04453">
    <property type="entry name" value="S1_RNase_E"/>
    <property type="match status" value="1"/>
</dbReference>
<dbReference type="InterPro" id="IPR028878">
    <property type="entry name" value="RNase_E"/>
</dbReference>
<evidence type="ECO:0000256" key="10">
    <source>
        <dbReference type="ARBA" id="ARBA00022759"/>
    </source>
</evidence>
<evidence type="ECO:0000256" key="14">
    <source>
        <dbReference type="ARBA" id="ARBA00023136"/>
    </source>
</evidence>
<evidence type="ECO:0000259" key="17">
    <source>
        <dbReference type="PROSITE" id="PS50126"/>
    </source>
</evidence>
<keyword evidence="19" id="KW-1185">Reference proteome</keyword>
<comment type="cofactor">
    <cofactor evidence="15">
        <name>Zn(2+)</name>
        <dbReference type="ChEBI" id="CHEBI:29105"/>
    </cofactor>
    <text evidence="15">Binds 2 Zn(2+) ions per homotetramer.</text>
</comment>
<evidence type="ECO:0000256" key="13">
    <source>
        <dbReference type="ARBA" id="ARBA00022884"/>
    </source>
</evidence>
<dbReference type="Pfam" id="PF00575">
    <property type="entry name" value="S1"/>
    <property type="match status" value="1"/>
</dbReference>
<keyword evidence="15" id="KW-0820">tRNA-binding</keyword>
<evidence type="ECO:0000256" key="3">
    <source>
        <dbReference type="ARBA" id="ARBA00022490"/>
    </source>
</evidence>
<feature type="region of interest" description="Disordered" evidence="16">
    <location>
        <begin position="581"/>
        <end position="828"/>
    </location>
</feature>
<keyword evidence="14 15" id="KW-0472">Membrane</keyword>
<evidence type="ECO:0000256" key="6">
    <source>
        <dbReference type="ARBA" id="ARBA00022694"/>
    </source>
</evidence>
<keyword evidence="8 15" id="KW-0479">Metal-binding</keyword>
<accession>A0ABX3BC98</accession>
<keyword evidence="3 15" id="KW-0963">Cytoplasm</keyword>
<feature type="region of interest" description="Disordered" evidence="16">
    <location>
        <begin position="980"/>
        <end position="1003"/>
    </location>
</feature>
<keyword evidence="4 15" id="KW-0997">Cell inner membrane</keyword>
<feature type="compositionally biased region" description="Basic residues" evidence="16">
    <location>
        <begin position="722"/>
        <end position="734"/>
    </location>
</feature>
<dbReference type="Gene3D" id="3.40.1260.20">
    <property type="entry name" value="Ribonuclease E, catalytic domain"/>
    <property type="match status" value="1"/>
</dbReference>
<reference evidence="18 19" key="1">
    <citation type="journal article" date="2012" name="Science">
        <title>Ecological populations of bacteria act as socially cohesive units of antibiotic production and resistance.</title>
        <authorList>
            <person name="Cordero O.X."/>
            <person name="Wildschutte H."/>
            <person name="Kirkup B."/>
            <person name="Proehl S."/>
            <person name="Ngo L."/>
            <person name="Hussain F."/>
            <person name="Le Roux F."/>
            <person name="Mincer T."/>
            <person name="Polz M.F."/>
        </authorList>
    </citation>
    <scope>NUCLEOTIDE SEQUENCE [LARGE SCALE GENOMIC DNA]</scope>
    <source>
        <strain evidence="18 19">1F-267</strain>
    </source>
</reference>
<keyword evidence="15" id="KW-0862">Zinc</keyword>
<comment type="cofactor">
    <cofactor evidence="15">
        <name>Mg(2+)</name>
        <dbReference type="ChEBI" id="CHEBI:18420"/>
    </cofactor>
    <text evidence="15">Binds 1 Mg(2+) ion per subunit.</text>
</comment>
<comment type="catalytic activity">
    <reaction evidence="15">
        <text>Endonucleolytic cleavage of single-stranded RNA in A- and U-rich regions.</text>
        <dbReference type="EC" id="3.1.26.12"/>
    </reaction>
</comment>
<dbReference type="SMART" id="SM00316">
    <property type="entry name" value="S1"/>
    <property type="match status" value="1"/>
</dbReference>
<feature type="compositionally biased region" description="Basic and acidic residues" evidence="16">
    <location>
        <begin position="671"/>
        <end position="693"/>
    </location>
</feature>
<comment type="similarity">
    <text evidence="1">Belongs to the RNase E/G family. RNase G subfamily.</text>
</comment>
<evidence type="ECO:0000256" key="7">
    <source>
        <dbReference type="ARBA" id="ARBA00022722"/>
    </source>
</evidence>
<feature type="compositionally biased region" description="Basic and acidic residues" evidence="16">
    <location>
        <begin position="609"/>
        <end position="638"/>
    </location>
</feature>
<proteinExistence type="inferred from homology"/>
<feature type="binding site" evidence="15">
    <location>
        <position position="406"/>
    </location>
    <ligand>
        <name>Zn(2+)</name>
        <dbReference type="ChEBI" id="CHEBI:29105"/>
        <note>ligand shared between dimeric partners</note>
    </ligand>
</feature>
<feature type="region of interest" description="Required for zinc-mediated homotetramerization and catalytic activity" evidence="15">
    <location>
        <begin position="403"/>
        <end position="406"/>
    </location>
</feature>
<dbReference type="PANTHER" id="PTHR30001:SF1">
    <property type="entry name" value="RIBONUCLEASE E_G-LIKE PROTEIN, CHLOROPLASTIC"/>
    <property type="match status" value="1"/>
</dbReference>
<keyword evidence="13 15" id="KW-0694">RNA-binding</keyword>
<evidence type="ECO:0000256" key="5">
    <source>
        <dbReference type="ARBA" id="ARBA00022552"/>
    </source>
</evidence>
<dbReference type="EC" id="3.1.26.12" evidence="15"/>
<dbReference type="NCBIfam" id="TIGR00757">
    <property type="entry name" value="RNaseEG"/>
    <property type="match status" value="1"/>
</dbReference>
<feature type="domain" description="S1 motif" evidence="17">
    <location>
        <begin position="39"/>
        <end position="119"/>
    </location>
</feature>
<dbReference type="InterPro" id="IPR012340">
    <property type="entry name" value="NA-bd_OB-fold"/>
</dbReference>
<keyword evidence="9 15" id="KW-0699">rRNA-binding</keyword>
<dbReference type="EMBL" id="AJZO02000011">
    <property type="protein sequence ID" value="OEF57584.1"/>
    <property type="molecule type" value="Genomic_DNA"/>
</dbReference>
<evidence type="ECO:0000256" key="9">
    <source>
        <dbReference type="ARBA" id="ARBA00022730"/>
    </source>
</evidence>
<dbReference type="HAMAP" id="MF_00970">
    <property type="entry name" value="RNase_E"/>
    <property type="match status" value="1"/>
</dbReference>
<gene>
    <name evidence="15" type="primary">rne</name>
    <name evidence="18" type="ORF">A163_13960</name>
</gene>
<evidence type="ECO:0000256" key="12">
    <source>
        <dbReference type="ARBA" id="ARBA00022842"/>
    </source>
</evidence>
<dbReference type="InterPro" id="IPR003029">
    <property type="entry name" value="S1_domain"/>
</dbReference>
<comment type="caution">
    <text evidence="18">The sequence shown here is derived from an EMBL/GenBank/DDBJ whole genome shotgun (WGS) entry which is preliminary data.</text>
</comment>
<dbReference type="Gene3D" id="2.40.50.140">
    <property type="entry name" value="Nucleic acid-binding proteins"/>
    <property type="match status" value="1"/>
</dbReference>
<keyword evidence="10 15" id="KW-0255">Endonuclease</keyword>
<keyword evidence="11 15" id="KW-0378">Hydrolase</keyword>
<evidence type="ECO:0000256" key="16">
    <source>
        <dbReference type="SAM" id="MobiDB-lite"/>
    </source>
</evidence>
<feature type="compositionally biased region" description="Low complexity" evidence="16">
    <location>
        <begin position="741"/>
        <end position="756"/>
    </location>
</feature>
<sequence>MKRMLINATQKEELRVALVDGQRLFDLDIESPGHESKKANIYKGRITRIEPSLEAAFVDYGAERHGFLPLKEIAREYFPEGYTYQGRPSIKEVLREGQEVIVQVEKEERGSKGAALTTFISLAGSYLVLMPNNPRAGGISRRIEGDERTQLKAALSTLELPQGMGLIVRTAGVGKSAEELEWDLNVLLNHWGAIKQASDSNAAPFLIHQESNVIVRAIRDYLRRDIGEILIDSNTIFERAQAHIQLIRPDFMNRVKKYDGEVPLFSHYQIESQIESAFQREVRLPSGGSIVIDPTEALTSIDINSARATKGGDIEETALNTNLEAADEIARQLRLRDLGGLVVIDFIDMTPVRHQREVESRLRDAVRLDRARVQIGRISRFGLLEMSRQRLSPSLAEASHHICPRCTGTGVVRDNESLALSVLRLIEEEALKDNTAQVLAVVPVPIASYLLNEKRRSVNHIEKNQEVKITVVPNSDMETPHFEVIRVREGEEFDLLSYLLPTKLEALKEAESKEPAEQTIRPKKIEEPALKGFAAPAQSAPTPAPAPKAVEEKKAESAATQEPGLVGRFFKAIGSFLFGSSTQEEKKEEEKQEEKPKNNRNNGNRQRRDRNDNRRRNQRGDRGEQRGERGDNRNENRDNKRRRKPVRDEKPEEQKETAPQQNRQPRKPKQDRRNKSRDEQKQREELAPSKLAEEGLQLAAEAQADKLEAPKAKPEAKAAKIKERRQRRKLNKQVRIKDQQAEASENSSNESAVAKEQSIAKEQSVAQEQKVAEQVEATQANADEQTEQEEPKQRRNRRSPRHLRASGQRRRRGRDRRPNPFRLRKGGVASPEMAMGKVMPRFIPKPHHNQAKPEVAEVQVAVETQVAVQEQNVAQETAPQSNTAMAGGFACPELAMGKVIIRREEAETVVETQVTEVPAVVETEKVETPVIAETAKVESPVVAEAVQVEATPVVEAEAPKAESVKVEEAPVVKAEAPKAAPKAAVAKKQAGSPMTKAPGPQEIKEIQVVAAPFRTERFVSKGAGSQAASNKAGAGMTKPQY</sequence>
<keyword evidence="5 15" id="KW-0698">rRNA processing</keyword>
<dbReference type="PROSITE" id="PS50126">
    <property type="entry name" value="S1"/>
    <property type="match status" value="1"/>
</dbReference>
<dbReference type="SUPFAM" id="SSF50249">
    <property type="entry name" value="Nucleic acid-binding proteins"/>
    <property type="match status" value="1"/>
</dbReference>
<dbReference type="Pfam" id="PF10150">
    <property type="entry name" value="RNase_E_G"/>
    <property type="match status" value="1"/>
</dbReference>
<feature type="compositionally biased region" description="Basic and acidic residues" evidence="16">
    <location>
        <begin position="583"/>
        <end position="597"/>
    </location>
</feature>
<dbReference type="Proteomes" id="UP000094638">
    <property type="component" value="Unassembled WGS sequence"/>
</dbReference>
<organism evidence="18 19">
    <name type="scientific">Vibrio tasmaniensis 1F-267</name>
    <dbReference type="NCBI Taxonomy" id="1191324"/>
    <lineage>
        <taxon>Bacteria</taxon>
        <taxon>Pseudomonadati</taxon>
        <taxon>Pseudomonadota</taxon>
        <taxon>Gammaproteobacteria</taxon>
        <taxon>Vibrionales</taxon>
        <taxon>Vibrionaceae</taxon>
        <taxon>Vibrio</taxon>
    </lineage>
</organism>
<feature type="compositionally biased region" description="Basic and acidic residues" evidence="16">
    <location>
        <begin position="703"/>
        <end position="721"/>
    </location>
</feature>
<keyword evidence="6 15" id="KW-0819">tRNA processing</keyword>
<keyword evidence="12 15" id="KW-0460">Magnesium</keyword>
<name>A0ABX3BC98_9VIBR</name>
<protein>
    <recommendedName>
        <fullName evidence="15">Ribonuclease E</fullName>
        <shortName evidence="15">RNase E</shortName>
        <ecNumber evidence="15">3.1.26.12</ecNumber>
    </recommendedName>
</protein>
<evidence type="ECO:0000313" key="18">
    <source>
        <dbReference type="EMBL" id="OEF57584.1"/>
    </source>
</evidence>
<dbReference type="InterPro" id="IPR004659">
    <property type="entry name" value="RNase_E/G"/>
</dbReference>
<comment type="function">
    <text evidence="15">Endoribonuclease that plays a central role in RNA processing and decay. Required for the maturation of 5S and 16S rRNAs and the majority of tRNAs. Also involved in the degradation of most mRNAs.</text>
</comment>
<comment type="subunit">
    <text evidence="15">Component of the RNA degradosome, which is a multiprotein complex involved in RNA processing and mRNA degradation. Within the RNA degradosome, RNase E assembles into a homotetramer formed by a dimer of dimers.</text>
</comment>
<feature type="compositionally biased region" description="Basic residues" evidence="16">
    <location>
        <begin position="794"/>
        <end position="815"/>
    </location>
</feature>
<feature type="binding site" evidence="15">
    <location>
        <position position="302"/>
    </location>
    <ligand>
        <name>Mg(2+)</name>
        <dbReference type="ChEBI" id="CHEBI:18420"/>
        <note>catalytic</note>
    </ligand>
</feature>
<dbReference type="RefSeq" id="WP_017102824.1">
    <property type="nucleotide sequence ID" value="NZ_AJZO02000011.1"/>
</dbReference>
<dbReference type="Pfam" id="PF20833">
    <property type="entry name" value="RNase_E_G_Thio"/>
    <property type="match status" value="1"/>
</dbReference>
<keyword evidence="7 15" id="KW-0540">Nuclease</keyword>
<dbReference type="InterPro" id="IPR019307">
    <property type="entry name" value="RNA-bd_AU-1/RNase_E/G"/>
</dbReference>
<feature type="binding site" evidence="15">
    <location>
        <position position="345"/>
    </location>
    <ligand>
        <name>Mg(2+)</name>
        <dbReference type="ChEBI" id="CHEBI:18420"/>
        <note>catalytic</note>
    </ligand>
</feature>
<comment type="subcellular location">
    <subcellularLocation>
        <location evidence="15">Cytoplasm</location>
    </subcellularLocation>
    <subcellularLocation>
        <location evidence="15">Cell inner membrane</location>
        <topology evidence="15">Peripheral membrane protein</topology>
        <orientation evidence="15">Cytoplasmic side</orientation>
    </subcellularLocation>
</comment>
<feature type="region of interest" description="Disordered" evidence="16">
    <location>
        <begin position="533"/>
        <end position="562"/>
    </location>
</feature>
<feature type="compositionally biased region" description="Basic and acidic residues" evidence="16">
    <location>
        <begin position="646"/>
        <end position="656"/>
    </location>
</feature>
<evidence type="ECO:0000256" key="4">
    <source>
        <dbReference type="ARBA" id="ARBA00022519"/>
    </source>
</evidence>
<evidence type="ECO:0000256" key="8">
    <source>
        <dbReference type="ARBA" id="ARBA00022723"/>
    </source>
</evidence>